<evidence type="ECO:0000313" key="2">
    <source>
        <dbReference type="Proteomes" id="UP001497680"/>
    </source>
</evidence>
<name>A0ACC0CIB3_9PEZI</name>
<dbReference type="EMBL" id="MU394490">
    <property type="protein sequence ID" value="KAI6080121.1"/>
    <property type="molecule type" value="Genomic_DNA"/>
</dbReference>
<protein>
    <submittedName>
        <fullName evidence="1">Uncharacterized protein</fullName>
    </submittedName>
</protein>
<accession>A0ACC0CIB3</accession>
<sequence length="332" mass="37882">MHLTREIARPVGHFGGSGMARYVFEGWIAQHYPDLHQHIDRLFHDFWDRAMVLEKAEDMDLTHQVDIPLKRVEGILDAVFDGVFTFFEKQLTPILRHRTWDIVVLYGGTSQSEFVKARLRPLLNQYEPLTLIDNLPEQATVVSRGALESFLAASRRIENIAHELATVSFGIRMTDGMGTRSVHPLKTQGMEFQDIDQGIVPFRLHIEHDALASFTQNLATISLSLAFCYREQASRSTSGRNLYPDYVDMDTIRLSISEAAAKYIEQCQFELSRNHTRVTFGVSCHPCLATAVDLVVWYKLPPRMKGSWREISRQAYRFTIDPGSGRILLEGV</sequence>
<reference evidence="1 2" key="1">
    <citation type="journal article" date="2022" name="New Phytol.">
        <title>Ecological generalism drives hyperdiversity of secondary metabolite gene clusters in xylarialean endophytes.</title>
        <authorList>
            <person name="Franco M.E.E."/>
            <person name="Wisecaver J.H."/>
            <person name="Arnold A.E."/>
            <person name="Ju Y.M."/>
            <person name="Slot J.C."/>
            <person name="Ahrendt S."/>
            <person name="Moore L.P."/>
            <person name="Eastman K.E."/>
            <person name="Scott K."/>
            <person name="Konkel Z."/>
            <person name="Mondo S.J."/>
            <person name="Kuo A."/>
            <person name="Hayes R.D."/>
            <person name="Haridas S."/>
            <person name="Andreopoulos B."/>
            <person name="Riley R."/>
            <person name="LaButti K."/>
            <person name="Pangilinan J."/>
            <person name="Lipzen A."/>
            <person name="Amirebrahimi M."/>
            <person name="Yan J."/>
            <person name="Adam C."/>
            <person name="Keymanesh K."/>
            <person name="Ng V."/>
            <person name="Louie K."/>
            <person name="Northen T."/>
            <person name="Drula E."/>
            <person name="Henrissat B."/>
            <person name="Hsieh H.M."/>
            <person name="Youens-Clark K."/>
            <person name="Lutzoni F."/>
            <person name="Miadlikowska J."/>
            <person name="Eastwood D.C."/>
            <person name="Hamelin R.C."/>
            <person name="Grigoriev I.V."/>
            <person name="U'Ren J.M."/>
        </authorList>
    </citation>
    <scope>NUCLEOTIDE SEQUENCE [LARGE SCALE GENOMIC DNA]</scope>
    <source>
        <strain evidence="1 2">ER1909</strain>
    </source>
</reference>
<proteinExistence type="predicted"/>
<comment type="caution">
    <text evidence="1">The sequence shown here is derived from an EMBL/GenBank/DDBJ whole genome shotgun (WGS) entry which is preliminary data.</text>
</comment>
<evidence type="ECO:0000313" key="1">
    <source>
        <dbReference type="EMBL" id="KAI6080121.1"/>
    </source>
</evidence>
<keyword evidence="2" id="KW-1185">Reference proteome</keyword>
<dbReference type="Proteomes" id="UP001497680">
    <property type="component" value="Unassembled WGS sequence"/>
</dbReference>
<organism evidence="1 2">
    <name type="scientific">Hypoxylon rubiginosum</name>
    <dbReference type="NCBI Taxonomy" id="110542"/>
    <lineage>
        <taxon>Eukaryota</taxon>
        <taxon>Fungi</taxon>
        <taxon>Dikarya</taxon>
        <taxon>Ascomycota</taxon>
        <taxon>Pezizomycotina</taxon>
        <taxon>Sordariomycetes</taxon>
        <taxon>Xylariomycetidae</taxon>
        <taxon>Xylariales</taxon>
        <taxon>Hypoxylaceae</taxon>
        <taxon>Hypoxylon</taxon>
    </lineage>
</organism>
<gene>
    <name evidence="1" type="ORF">F4821DRAFT_266201</name>
</gene>